<proteinExistence type="predicted"/>
<dbReference type="AlphaFoldDB" id="A0A9Q3YND9"/>
<dbReference type="InterPro" id="IPR010364">
    <property type="entry name" value="Uncharacterised_IM_CreD"/>
</dbReference>
<dbReference type="EMBL" id="JAJGNA010000021">
    <property type="protein sequence ID" value="MCC4309749.1"/>
    <property type="molecule type" value="Genomic_DNA"/>
</dbReference>
<evidence type="ECO:0000256" key="1">
    <source>
        <dbReference type="SAM" id="Phobius"/>
    </source>
</evidence>
<dbReference type="Proteomes" id="UP001108027">
    <property type="component" value="Unassembled WGS sequence"/>
</dbReference>
<dbReference type="RefSeq" id="WP_228234506.1">
    <property type="nucleotide sequence ID" value="NZ_ARXL01000018.1"/>
</dbReference>
<feature type="transmembrane region" description="Helical" evidence="1">
    <location>
        <begin position="382"/>
        <end position="401"/>
    </location>
</feature>
<name>A0A9Q3YND9_9GAMM</name>
<dbReference type="NCBIfam" id="NF008712">
    <property type="entry name" value="PRK11715.1-1"/>
    <property type="match status" value="1"/>
</dbReference>
<comment type="caution">
    <text evidence="2">The sequence shown here is derived from an EMBL/GenBank/DDBJ whole genome shotgun (WGS) entry which is preliminary data.</text>
</comment>
<feature type="transmembrane region" description="Helical" evidence="1">
    <location>
        <begin position="355"/>
        <end position="375"/>
    </location>
</feature>
<organism evidence="2 3">
    <name type="scientific">Alloalcanivorax marinus</name>
    <dbReference type="NCBI Taxonomy" id="1177169"/>
    <lineage>
        <taxon>Bacteria</taxon>
        <taxon>Pseudomonadati</taxon>
        <taxon>Pseudomonadota</taxon>
        <taxon>Gammaproteobacteria</taxon>
        <taxon>Oceanospirillales</taxon>
        <taxon>Alcanivoracaceae</taxon>
        <taxon>Alloalcanivorax</taxon>
    </lineage>
</organism>
<dbReference type="PANTHER" id="PTHR30092:SF0">
    <property type="entry name" value="INNER MEMBRANE PROTEIN CRED"/>
    <property type="match status" value="1"/>
</dbReference>
<dbReference type="PIRSF" id="PIRSF004548">
    <property type="entry name" value="CreD"/>
    <property type="match status" value="1"/>
</dbReference>
<evidence type="ECO:0000313" key="2">
    <source>
        <dbReference type="EMBL" id="MCC4309749.1"/>
    </source>
</evidence>
<keyword evidence="3" id="KW-1185">Reference proteome</keyword>
<gene>
    <name evidence="2" type="ORF">LL252_14340</name>
</gene>
<keyword evidence="1" id="KW-1133">Transmembrane helix</keyword>
<dbReference type="GO" id="GO:0005886">
    <property type="term" value="C:plasma membrane"/>
    <property type="evidence" value="ECO:0007669"/>
    <property type="project" value="TreeGrafter"/>
</dbReference>
<feature type="transmembrane region" description="Helical" evidence="1">
    <location>
        <begin position="407"/>
        <end position="429"/>
    </location>
</feature>
<dbReference type="Pfam" id="PF06123">
    <property type="entry name" value="CreD"/>
    <property type="match status" value="1"/>
</dbReference>
<accession>A0A9Q3YND9</accession>
<feature type="transmembrane region" description="Helical" evidence="1">
    <location>
        <begin position="330"/>
        <end position="349"/>
    </location>
</feature>
<dbReference type="PANTHER" id="PTHR30092">
    <property type="entry name" value="INNER MEMBRANE PROTEIN CRED"/>
    <property type="match status" value="1"/>
</dbReference>
<protein>
    <submittedName>
        <fullName evidence="2">Cell envelope integrity protein CreD</fullName>
    </submittedName>
</protein>
<sequence length="439" mass="48115">MAQSPLKKILIIAGLMLVLVVPLLMIQAKINERQQRAMLVSAQISDQYGGEQTLSGPVILVPQVRPYEVMYTDKETGEPRSRVEARHERVARVPETLAIDGRLRTRTLYRGIYGTPVYRSQLNVEAAFPAGWGEPREPAFRDERDAWLMLRVGDLRGLAERPRLRIGDRTLTLLEPDEIPDSLGGNVLVARLPDDLTGPFTVSVELNLNGSRSLAALPLAKETRMMVRGDWPHPGFTGLLLPAEREVGDDGFMGRWYTNSLAAAGAISCAGDNALCPDSQKALRVELVQPVTGLLSSERALKYSYLIVGLTFAAFFLFEVMRRLPVHPMQYLLVGLALAMFYLLLVALGEHLDFAWAYGLGGVACVGVIGVYLGAVLRSARAGWGFAGAEALVLALIYAILNAEDFALLMGSSLLFVTLATVMVLTRHVDWSAAQTRGR</sequence>
<keyword evidence="1" id="KW-0472">Membrane</keyword>
<evidence type="ECO:0000313" key="3">
    <source>
        <dbReference type="Proteomes" id="UP001108027"/>
    </source>
</evidence>
<keyword evidence="1" id="KW-0812">Transmembrane</keyword>
<reference evidence="2" key="1">
    <citation type="submission" date="2021-10" db="EMBL/GenBank/DDBJ databases">
        <title>The diversity and Nitrogen Metabolism of Culturable Nitrate-Utilizing Bacteria Within the Oxygen Minimum Zone of the Changjiang (Yangtze River)Estuary.</title>
        <authorList>
            <person name="Zhang D."/>
            <person name="Zheng J."/>
            <person name="Liu S."/>
            <person name="He W."/>
        </authorList>
    </citation>
    <scope>NUCLEOTIDE SEQUENCE</scope>
    <source>
        <strain evidence="2">FXH-223</strain>
    </source>
</reference>
<feature type="transmembrane region" description="Helical" evidence="1">
    <location>
        <begin position="300"/>
        <end position="318"/>
    </location>
</feature>